<dbReference type="Pfam" id="PF13246">
    <property type="entry name" value="Cation_ATPase"/>
    <property type="match status" value="2"/>
</dbReference>
<dbReference type="FunFam" id="3.40.50.1000:FF:000014">
    <property type="entry name" value="Phospholipid-transporting ATPase"/>
    <property type="match status" value="2"/>
</dbReference>
<feature type="transmembrane region" description="Helical" evidence="18">
    <location>
        <begin position="1125"/>
        <end position="1144"/>
    </location>
</feature>
<feature type="binding site" evidence="15">
    <location>
        <position position="1449"/>
    </location>
    <ligand>
        <name>ATP</name>
        <dbReference type="ChEBI" id="CHEBI:30616"/>
    </ligand>
</feature>
<gene>
    <name evidence="21" type="ORF">FSB_LOCUS39989</name>
</gene>
<feature type="binding site" evidence="15">
    <location>
        <position position="1750"/>
    </location>
    <ligand>
        <name>ATP</name>
        <dbReference type="ChEBI" id="CHEBI:30616"/>
    </ligand>
</feature>
<dbReference type="EC" id="7.6.2.1" evidence="3"/>
<feature type="transmembrane region" description="Helical" evidence="18">
    <location>
        <begin position="83"/>
        <end position="101"/>
    </location>
</feature>
<dbReference type="CDD" id="cd02073">
    <property type="entry name" value="P-type_ATPase_APLT_Dnf-like"/>
    <property type="match status" value="2"/>
</dbReference>
<dbReference type="SFLD" id="SFLDG00002">
    <property type="entry name" value="C1.7:_P-type_atpase_like"/>
    <property type="match status" value="2"/>
</dbReference>
<feature type="domain" description="P-type ATPase N-terminal" evidence="19">
    <location>
        <begin position="40"/>
        <end position="105"/>
    </location>
</feature>
<dbReference type="PANTHER" id="PTHR24092:SF70">
    <property type="entry name" value="PHOSPHOLIPID-TRANSPORTING ATPASE"/>
    <property type="match status" value="1"/>
</dbReference>
<dbReference type="GO" id="GO:0016887">
    <property type="term" value="F:ATP hydrolysis activity"/>
    <property type="evidence" value="ECO:0007669"/>
    <property type="project" value="InterPro"/>
</dbReference>
<feature type="transmembrane region" description="Helical" evidence="18">
    <location>
        <begin position="1946"/>
        <end position="1966"/>
    </location>
</feature>
<dbReference type="FunFam" id="3.40.1110.10:FF:000042">
    <property type="entry name" value="Phospholipid-transporting ATPase"/>
    <property type="match status" value="2"/>
</dbReference>
<dbReference type="SUPFAM" id="SSF81660">
    <property type="entry name" value="Metal cation-transporting ATPase, ATP-binding domain N"/>
    <property type="match status" value="2"/>
</dbReference>
<feature type="binding site" evidence="15">
    <location>
        <position position="1447"/>
    </location>
    <ligand>
        <name>ATP</name>
        <dbReference type="ChEBI" id="CHEBI:30616"/>
    </ligand>
</feature>
<evidence type="ECO:0000256" key="13">
    <source>
        <dbReference type="ARBA" id="ARBA00054150"/>
    </source>
</evidence>
<dbReference type="NCBIfam" id="TIGR01652">
    <property type="entry name" value="ATPase-Plipid"/>
    <property type="match status" value="2"/>
</dbReference>
<dbReference type="InterPro" id="IPR032631">
    <property type="entry name" value="P-type_ATPase_N"/>
</dbReference>
<dbReference type="InterPro" id="IPR036412">
    <property type="entry name" value="HAD-like_sf"/>
</dbReference>
<feature type="binding site" evidence="15">
    <location>
        <position position="1888"/>
    </location>
    <ligand>
        <name>ATP</name>
        <dbReference type="ChEBI" id="CHEBI:30616"/>
    </ligand>
</feature>
<evidence type="ECO:0000259" key="19">
    <source>
        <dbReference type="Pfam" id="PF16209"/>
    </source>
</evidence>
<dbReference type="PANTHER" id="PTHR24092">
    <property type="entry name" value="PROBABLE PHOSPHOLIPID-TRANSPORTING ATPASE"/>
    <property type="match status" value="1"/>
</dbReference>
<feature type="binding site" evidence="15">
    <location>
        <position position="1635"/>
    </location>
    <ligand>
        <name>ATP</name>
        <dbReference type="ChEBI" id="CHEBI:30616"/>
    </ligand>
</feature>
<feature type="binding site" evidence="16">
    <location>
        <position position="1447"/>
    </location>
    <ligand>
        <name>Mg(2+)</name>
        <dbReference type="ChEBI" id="CHEBI:18420"/>
    </ligand>
</feature>
<dbReference type="InterPro" id="IPR018303">
    <property type="entry name" value="ATPase_P-typ_P_site"/>
</dbReference>
<feature type="domain" description="P-type ATPase C-terminal" evidence="20">
    <location>
        <begin position="1911"/>
        <end position="2161"/>
    </location>
</feature>
<comment type="similarity">
    <text evidence="2">Belongs to the cation transport ATPase (P-type) (TC 3.A.3) family. Type IV subfamily.</text>
</comment>
<evidence type="ECO:0000256" key="16">
    <source>
        <dbReference type="PIRSR" id="PIRSR606539-3"/>
    </source>
</evidence>
<dbReference type="SUPFAM" id="SSF56784">
    <property type="entry name" value="HAD-like"/>
    <property type="match status" value="2"/>
</dbReference>
<proteinExistence type="inferred from homology"/>
<feature type="binding site" evidence="15">
    <location>
        <position position="1566"/>
    </location>
    <ligand>
        <name>ATP</name>
        <dbReference type="ChEBI" id="CHEBI:30616"/>
    </ligand>
</feature>
<reference evidence="21" key="1">
    <citation type="submission" date="2018-02" db="EMBL/GenBank/DDBJ databases">
        <authorList>
            <person name="Cohen D.B."/>
            <person name="Kent A.D."/>
        </authorList>
    </citation>
    <scope>NUCLEOTIDE SEQUENCE</scope>
</reference>
<evidence type="ECO:0000256" key="10">
    <source>
        <dbReference type="ARBA" id="ARBA00022989"/>
    </source>
</evidence>
<comment type="cofactor">
    <cofactor evidence="16">
        <name>Mg(2+)</name>
        <dbReference type="ChEBI" id="CHEBI:18420"/>
    </cofactor>
</comment>
<evidence type="ECO:0000313" key="21">
    <source>
        <dbReference type="EMBL" id="SPD12107.1"/>
    </source>
</evidence>
<dbReference type="SUPFAM" id="SSF81665">
    <property type="entry name" value="Calcium ATPase, transmembrane domain M"/>
    <property type="match status" value="2"/>
</dbReference>
<feature type="binding site" evidence="15">
    <location>
        <position position="1669"/>
    </location>
    <ligand>
        <name>ATP</name>
        <dbReference type="ChEBI" id="CHEBI:30616"/>
    </ligand>
</feature>
<comment type="function">
    <text evidence="13">Involved in transport of phospholipids.</text>
</comment>
<evidence type="ECO:0000256" key="8">
    <source>
        <dbReference type="ARBA" id="ARBA00022842"/>
    </source>
</evidence>
<dbReference type="GO" id="GO:0000287">
    <property type="term" value="F:magnesium ion binding"/>
    <property type="evidence" value="ECO:0007669"/>
    <property type="project" value="InterPro"/>
</dbReference>
<dbReference type="SUPFAM" id="SSF81653">
    <property type="entry name" value="Calcium ATPase, transduction domain A"/>
    <property type="match status" value="2"/>
</dbReference>
<dbReference type="SFLD" id="SFLDF00027">
    <property type="entry name" value="p-type_atpase"/>
    <property type="match status" value="2"/>
</dbReference>
<dbReference type="Gene3D" id="3.40.50.1000">
    <property type="entry name" value="HAD superfamily/HAD-like"/>
    <property type="match status" value="2"/>
</dbReference>
<protein>
    <recommendedName>
        <fullName evidence="3">P-type phospholipid transporter</fullName>
        <ecNumber evidence="3">7.6.2.1</ecNumber>
    </recommendedName>
</protein>
<feature type="transmembrane region" description="Helical" evidence="18">
    <location>
        <begin position="1323"/>
        <end position="1344"/>
    </location>
</feature>
<evidence type="ECO:0000256" key="7">
    <source>
        <dbReference type="ARBA" id="ARBA00022840"/>
    </source>
</evidence>
<feature type="binding site" evidence="15">
    <location>
        <position position="1752"/>
    </location>
    <ligand>
        <name>ATP</name>
        <dbReference type="ChEBI" id="CHEBI:30616"/>
    </ligand>
</feature>
<feature type="binding site" evidence="16">
    <location>
        <position position="1449"/>
    </location>
    <ligand>
        <name>Mg(2+)</name>
        <dbReference type="ChEBI" id="CHEBI:18420"/>
    </ligand>
</feature>
<feature type="coiled-coil region" evidence="17">
    <location>
        <begin position="667"/>
        <end position="694"/>
    </location>
</feature>
<feature type="transmembrane region" description="Helical" evidence="18">
    <location>
        <begin position="2059"/>
        <end position="2082"/>
    </location>
</feature>
<evidence type="ECO:0000256" key="15">
    <source>
        <dbReference type="PIRSR" id="PIRSR606539-2"/>
    </source>
</evidence>
<dbReference type="NCBIfam" id="TIGR01494">
    <property type="entry name" value="ATPase_P-type"/>
    <property type="match status" value="3"/>
</dbReference>
<evidence type="ECO:0000256" key="2">
    <source>
        <dbReference type="ARBA" id="ARBA00008109"/>
    </source>
</evidence>
<dbReference type="InterPro" id="IPR008250">
    <property type="entry name" value="ATPase_P-typ_transduc_dom_A_sf"/>
</dbReference>
<evidence type="ECO:0000256" key="6">
    <source>
        <dbReference type="ARBA" id="ARBA00022741"/>
    </source>
</evidence>
<dbReference type="InterPro" id="IPR023299">
    <property type="entry name" value="ATPase_P-typ_cyto_dom_N"/>
</dbReference>
<dbReference type="PROSITE" id="PS00154">
    <property type="entry name" value="ATPASE_E1_E2"/>
    <property type="match status" value="2"/>
</dbReference>
<dbReference type="Gene3D" id="3.40.1110.10">
    <property type="entry name" value="Calcium-transporting ATPase, cytoplasmic domain N"/>
    <property type="match status" value="2"/>
</dbReference>
<keyword evidence="8 16" id="KW-0460">Magnesium</keyword>
<feature type="transmembrane region" description="Helical" evidence="18">
    <location>
        <begin position="1103"/>
        <end position="1119"/>
    </location>
</feature>
<evidence type="ECO:0000256" key="14">
    <source>
        <dbReference type="PIRSR" id="PIRSR606539-1"/>
    </source>
</evidence>
<dbReference type="Pfam" id="PF16209">
    <property type="entry name" value="PhoLip_ATPase_N"/>
    <property type="match status" value="1"/>
</dbReference>
<evidence type="ECO:0000256" key="18">
    <source>
        <dbReference type="SAM" id="Phobius"/>
    </source>
</evidence>
<evidence type="ECO:0000256" key="12">
    <source>
        <dbReference type="ARBA" id="ARBA00034036"/>
    </source>
</evidence>
<dbReference type="InterPro" id="IPR001757">
    <property type="entry name" value="P_typ_ATPase"/>
</dbReference>
<dbReference type="InterPro" id="IPR006539">
    <property type="entry name" value="P-type_ATPase_IV"/>
</dbReference>
<dbReference type="InterPro" id="IPR023298">
    <property type="entry name" value="ATPase_P-typ_TM_dom_sf"/>
</dbReference>
<feature type="transmembrane region" description="Helical" evidence="18">
    <location>
        <begin position="1378"/>
        <end position="1399"/>
    </location>
</feature>
<evidence type="ECO:0000256" key="5">
    <source>
        <dbReference type="ARBA" id="ARBA00022723"/>
    </source>
</evidence>
<dbReference type="PRINTS" id="PR00119">
    <property type="entry name" value="CATATPASE"/>
</dbReference>
<feature type="domain" description="P-type ATPase C-terminal" evidence="20">
    <location>
        <begin position="891"/>
        <end position="1059"/>
    </location>
</feature>
<dbReference type="GO" id="GO:0005886">
    <property type="term" value="C:plasma membrane"/>
    <property type="evidence" value="ECO:0007669"/>
    <property type="project" value="TreeGrafter"/>
</dbReference>
<feature type="binding site" evidence="15">
    <location>
        <position position="1613"/>
    </location>
    <ligand>
        <name>ATP</name>
        <dbReference type="ChEBI" id="CHEBI:30616"/>
    </ligand>
</feature>
<sequence>MAGGRRKKQHFGRIHAFTCGKASFKGEHSLIGGPGFSRVVYCNDTDCLESSVLSYNSNYVRTTKYTLATFFPKSLFEQFRRVANLYFLICAILSFTPLSPYSALSNVLPLVVVMGATMGKEVLEDWRRKKQDIEVNNRKVKVYRGDGVFDIAKWKDLKVGDIVKVEKDEFFPADLILLSSSYDEAICYVETMNLDGETNLKLKQALDATSNLHEDSSFQNFKGIIKCEDPNANLYSFVGGLQLEEQQYPLAPQQLLLRDSKLRNTDFIYGVVIFTGHDTKVMQNSTAPRSKRSKIEKRMDKIVYFLFFILVLMSFIGSIFFGISTREDLENGRMTRWYLRPDDTTIYYDPKRAPVAAILHFLTALMLYSYLIPISLYVSIEIVKVLQSSFINQDGKMYYEESDTPARARTSNLNEELGQVDTILSDKTGTLTSNSMEFIKCSIAGTTYGRGITEVERALSWRKGSPLAQEVTGEEGQVEDPTEARPSIKGFNFIDERITNGNWINEPRADVIQKFLRLLAICHTAIPEVDEETGRISYEAESPDEAAFVIAARELGFEFYERTQTSISLRELDPNFGKKVERSYKLLNVLEFSSSRKRMSVIVRSEKGKLLLLSKGADSVMFERLAKNGREFEDQTKEHTNEYADAGLRTLVLAYRELDEEEYHEFNVEFTEAKNSLSADREELIEEVAEKIEKDFILLGATAVEDKLQNGVPECIDKLAQAGIKIWVLTGDKMETAINIGFACSFLRQGMKQIIISSETPETKALEKAGDKSAIAAAFKANVLRQINEGKESLTTSSENSEALALIIDGKSLTCALEDDVKDVFLELALGCASVICCRSSPKQKALVTRLVKVRTGKTTLAIGDGANDVGMLQEADIGIGISGVEGMQAVMSSDIAIAQFRYLERLLLVHGHWCYKRISSMICYFFYKNIAFGFTLFYFEVYASFSGQVAYNDWYLSLYNVFFTSLPVIALGVFDQDVTAKLCLKFPLLYQEGVQNVLFSWFRILGWSLNGVLSATLIFFFCIRSMEHQAFRKGGEVVGLEILGTTIHLPSLRVNNTRLPQTPSGEGPPWLLSPTCISTRLLKQPTSTWVFFEFNSNTARRAANIYFLICAILSFTPLSPSSAITSVLPLALVIVAAMVKEAFEDWRQKMQDIEVNNRKVKVHRGEGVFDNAQWRDLKVGDIVRVEKDEFFPADLILLSSSYEEAICYVETMNLDGETNLKLKQAVNATSNLHKDLSFQNFEAVIKCEDPSANLYSFIGGLQLEEQQYPLTPQQLLLRESKLRNTDFIYGVVIFTGHDTKVVQNSTDPPSKRSKIERRMDKIVYLLFATLLLMSCIGSILFGISTSEDLEDGRMTRWYLRPDDTTIYYNPKKAPVAAIFNFLTALMLYGYLIPISLYISLEVVKVFQTTLINQDLHMYYEEADKPAQPRTSNLNEELGQVDTILSDKTGTLTCNSMEFIKCSMAGTAYGRGVTEVERALSRREGSLSAKKVTNDEGQVEDSTEARPSIKGFNFFDDRITHDNWVNEPHADVIQKFLRLLAICHTAVPEVDEEAGIISYEAESPDEAAFVIAARELGFEFYERTQTSISLHELDPITGRKVERSYKLLNILEFSSSRKRMSVIVRNEGKLLLLCKGADSVMFERLAKNGRDFEEQTKEHINEYADAGLRTLVFAHRELDEEEYNKFNEEFTEAKNSVSADHEEMMEQVAEKIERDLILLGATAVEDKLQNGVPECIDKLAQAGIKIWVLTGDKMETAINIGFACCLLRQGMKQIVISSETPEIKALKKVGDNSAVAVEFKANVLQQIREGKESLITSSKNSEALALIIDGKSLTCALEDDVKGIFVELALGCASVICCRCSPKQKALVTRLVKIRTGRTTLAIGDGANDVGMLQEADIGVGISGVEGMQAVMSSDIAIAQFRYLERLLLVHGHWCYRRISSMICYFFYKNIAFGFTLFFFEAYASFSGQAAYNDWYSTFYSVIFTSLPVMALGVLEQDVSAKLCLKFPMLYQEGVQNILFSWFRFLGWAFNGVLSATLIFFLCSRAMEYYAFRKGGEVVGLEILGTIMYTCIVWVVNCQMALSTNYFTSIHHRYIWGSIMLWYIFLLAYGAMNPTISTTAYKVFIEACAPAASYWLLTLFVVIASLIPYFTYACIQLWFFPMYHQMIQWIKTDGQLDDPEYCHMVRQRSLRPTTVGYTARFEASSKRFEENTEGH</sequence>
<feature type="binding site" evidence="15">
    <location>
        <position position="1865"/>
    </location>
    <ligand>
        <name>ATP</name>
        <dbReference type="ChEBI" id="CHEBI:30616"/>
    </ligand>
</feature>
<keyword evidence="4 18" id="KW-0812">Transmembrane</keyword>
<comment type="subcellular location">
    <subcellularLocation>
        <location evidence="1">Membrane</location>
        <topology evidence="1">Multi-pass membrane protein</topology>
    </subcellularLocation>
</comment>
<accession>A0A2N9HCM3</accession>
<feature type="active site" description="4-aspartylphosphate intermediate" evidence="14">
    <location>
        <position position="1447"/>
    </location>
</feature>
<keyword evidence="9" id="KW-1278">Translocase</keyword>
<feature type="transmembrane region" description="Helical" evidence="18">
    <location>
        <begin position="1978"/>
        <end position="1995"/>
    </location>
</feature>
<evidence type="ECO:0000256" key="4">
    <source>
        <dbReference type="ARBA" id="ARBA00022692"/>
    </source>
</evidence>
<feature type="transmembrane region" description="Helical" evidence="18">
    <location>
        <begin position="302"/>
        <end position="323"/>
    </location>
</feature>
<dbReference type="GO" id="GO:0005524">
    <property type="term" value="F:ATP binding"/>
    <property type="evidence" value="ECO:0007669"/>
    <property type="project" value="UniProtKB-KW"/>
</dbReference>
<evidence type="ECO:0000259" key="20">
    <source>
        <dbReference type="Pfam" id="PF16212"/>
    </source>
</evidence>
<feature type="transmembrane region" description="Helical" evidence="18">
    <location>
        <begin position="926"/>
        <end position="946"/>
    </location>
</feature>
<keyword evidence="11 18" id="KW-0472">Membrane</keyword>
<feature type="binding site" evidence="15">
    <location>
        <position position="1751"/>
    </location>
    <ligand>
        <name>ATP</name>
        <dbReference type="ChEBI" id="CHEBI:30616"/>
    </ligand>
</feature>
<feature type="binding site" evidence="15">
    <location>
        <position position="1889"/>
    </location>
    <ligand>
        <name>ATP</name>
        <dbReference type="ChEBI" id="CHEBI:30616"/>
    </ligand>
</feature>
<dbReference type="GO" id="GO:1901703">
    <property type="term" value="P:protein localization involved in auxin polar transport"/>
    <property type="evidence" value="ECO:0007669"/>
    <property type="project" value="UniProtKB-ARBA"/>
</dbReference>
<dbReference type="FunFam" id="2.70.150.10:FF:000023">
    <property type="entry name" value="Phospholipid-transporting ATPase"/>
    <property type="match status" value="2"/>
</dbReference>
<keyword evidence="10 18" id="KW-1133">Transmembrane helix</keyword>
<keyword evidence="5 16" id="KW-0479">Metal-binding</keyword>
<feature type="transmembrane region" description="Helical" evidence="18">
    <location>
        <begin position="1005"/>
        <end position="1024"/>
    </location>
</feature>
<keyword evidence="17" id="KW-0175">Coiled coil</keyword>
<keyword evidence="7 15" id="KW-0067">ATP-binding</keyword>
<dbReference type="Pfam" id="PF16212">
    <property type="entry name" value="PhoLip_ATPase_C"/>
    <property type="match status" value="2"/>
</dbReference>
<feature type="transmembrane region" description="Helical" evidence="18">
    <location>
        <begin position="2132"/>
        <end position="2160"/>
    </location>
</feature>
<evidence type="ECO:0000256" key="9">
    <source>
        <dbReference type="ARBA" id="ARBA00022967"/>
    </source>
</evidence>
<feature type="transmembrane region" description="Helical" evidence="18">
    <location>
        <begin position="2094"/>
        <end position="2112"/>
    </location>
</feature>
<evidence type="ECO:0000256" key="3">
    <source>
        <dbReference type="ARBA" id="ARBA00012189"/>
    </source>
</evidence>
<evidence type="ECO:0000256" key="1">
    <source>
        <dbReference type="ARBA" id="ARBA00004141"/>
    </source>
</evidence>
<dbReference type="GO" id="GO:0045332">
    <property type="term" value="P:phospholipid translocation"/>
    <property type="evidence" value="ECO:0007669"/>
    <property type="project" value="TreeGrafter"/>
</dbReference>
<dbReference type="InterPro" id="IPR032630">
    <property type="entry name" value="P_typ_ATPase_c"/>
</dbReference>
<feature type="binding site" evidence="16">
    <location>
        <position position="1885"/>
    </location>
    <ligand>
        <name>Mg(2+)</name>
        <dbReference type="ChEBI" id="CHEBI:18420"/>
    </ligand>
</feature>
<feature type="binding site" evidence="16">
    <location>
        <position position="1889"/>
    </location>
    <ligand>
        <name>Mg(2+)</name>
        <dbReference type="ChEBI" id="CHEBI:18420"/>
    </ligand>
</feature>
<keyword evidence="6 15" id="KW-0547">Nucleotide-binding</keyword>
<evidence type="ECO:0000256" key="11">
    <source>
        <dbReference type="ARBA" id="ARBA00023136"/>
    </source>
</evidence>
<comment type="catalytic activity">
    <reaction evidence="12">
        <text>ATP + H2O + phospholipidSide 1 = ADP + phosphate + phospholipidSide 2.</text>
        <dbReference type="EC" id="7.6.2.1"/>
    </reaction>
</comment>
<feature type="transmembrane region" description="Helical" evidence="18">
    <location>
        <begin position="357"/>
        <end position="380"/>
    </location>
</feature>
<organism evidence="21">
    <name type="scientific">Fagus sylvatica</name>
    <name type="common">Beechnut</name>
    <dbReference type="NCBI Taxonomy" id="28930"/>
    <lineage>
        <taxon>Eukaryota</taxon>
        <taxon>Viridiplantae</taxon>
        <taxon>Streptophyta</taxon>
        <taxon>Embryophyta</taxon>
        <taxon>Tracheophyta</taxon>
        <taxon>Spermatophyta</taxon>
        <taxon>Magnoliopsida</taxon>
        <taxon>eudicotyledons</taxon>
        <taxon>Gunneridae</taxon>
        <taxon>Pentapetalae</taxon>
        <taxon>rosids</taxon>
        <taxon>fabids</taxon>
        <taxon>Fagales</taxon>
        <taxon>Fagaceae</taxon>
        <taxon>Fagus</taxon>
    </lineage>
</organism>
<dbReference type="InterPro" id="IPR044492">
    <property type="entry name" value="P_typ_ATPase_HD_dom"/>
</dbReference>
<dbReference type="GO" id="GO:0140326">
    <property type="term" value="F:ATPase-coupled intramembrane lipid transporter activity"/>
    <property type="evidence" value="ECO:0007669"/>
    <property type="project" value="UniProtKB-EC"/>
</dbReference>
<feature type="binding site" evidence="15">
    <location>
        <position position="1448"/>
    </location>
    <ligand>
        <name>ATP</name>
        <dbReference type="ChEBI" id="CHEBI:30616"/>
    </ligand>
</feature>
<feature type="transmembrane region" description="Helical" evidence="18">
    <location>
        <begin position="2025"/>
        <end position="2047"/>
    </location>
</feature>
<evidence type="ECO:0000256" key="17">
    <source>
        <dbReference type="SAM" id="Coils"/>
    </source>
</evidence>
<dbReference type="SFLD" id="SFLDS00003">
    <property type="entry name" value="Haloacid_Dehalogenase"/>
    <property type="match status" value="2"/>
</dbReference>
<name>A0A2N9HCM3_FAGSY</name>
<feature type="binding site" evidence="15">
    <location>
        <position position="1859"/>
    </location>
    <ligand>
        <name>ATP</name>
        <dbReference type="ChEBI" id="CHEBI:30616"/>
    </ligand>
</feature>
<dbReference type="InterPro" id="IPR023214">
    <property type="entry name" value="HAD_sf"/>
</dbReference>
<dbReference type="Gene3D" id="2.70.150.10">
    <property type="entry name" value="Calcium-transporting ATPase, cytoplasmic transduction domain A"/>
    <property type="match status" value="2"/>
</dbReference>
<dbReference type="EMBL" id="OIVN01003557">
    <property type="protein sequence ID" value="SPD12107.1"/>
    <property type="molecule type" value="Genomic_DNA"/>
</dbReference>